<dbReference type="Gene3D" id="3.40.50.2020">
    <property type="match status" value="2"/>
</dbReference>
<accession>A0A0G0F9N1</accession>
<dbReference type="Proteomes" id="UP000034448">
    <property type="component" value="Unassembled WGS sequence"/>
</dbReference>
<dbReference type="EMBL" id="LBSJ01000009">
    <property type="protein sequence ID" value="KKQ15833.1"/>
    <property type="molecule type" value="Genomic_DNA"/>
</dbReference>
<dbReference type="FunFam" id="3.40.50.2020:FF:000014">
    <property type="entry name" value="Ribose-phosphate pyrophosphokinase 1"/>
    <property type="match status" value="1"/>
</dbReference>
<keyword evidence="3" id="KW-0545">Nucleotide biosynthesis</keyword>
<evidence type="ECO:0000256" key="5">
    <source>
        <dbReference type="ARBA" id="ARBA00022777"/>
    </source>
</evidence>
<dbReference type="GO" id="GO:0016301">
    <property type="term" value="F:kinase activity"/>
    <property type="evidence" value="ECO:0007669"/>
    <property type="project" value="UniProtKB-KW"/>
</dbReference>
<evidence type="ECO:0000256" key="3">
    <source>
        <dbReference type="ARBA" id="ARBA00022727"/>
    </source>
</evidence>
<evidence type="ECO:0000256" key="2">
    <source>
        <dbReference type="ARBA" id="ARBA00022679"/>
    </source>
</evidence>
<comment type="catalytic activity">
    <reaction evidence="7">
        <text>D-ribose 5-phosphate + ATP = 5-phospho-alpha-D-ribose 1-diphosphate + AMP + H(+)</text>
        <dbReference type="Rhea" id="RHEA:15609"/>
        <dbReference type="ChEBI" id="CHEBI:15378"/>
        <dbReference type="ChEBI" id="CHEBI:30616"/>
        <dbReference type="ChEBI" id="CHEBI:58017"/>
        <dbReference type="ChEBI" id="CHEBI:78346"/>
        <dbReference type="ChEBI" id="CHEBI:456215"/>
        <dbReference type="EC" id="2.7.6.1"/>
    </reaction>
</comment>
<reference evidence="9 10" key="1">
    <citation type="journal article" date="2015" name="Nature">
        <title>rRNA introns, odd ribosomes, and small enigmatic genomes across a large radiation of phyla.</title>
        <authorList>
            <person name="Brown C.T."/>
            <person name="Hug L.A."/>
            <person name="Thomas B.C."/>
            <person name="Sharon I."/>
            <person name="Castelle C.J."/>
            <person name="Singh A."/>
            <person name="Wilkins M.J."/>
            <person name="Williams K.H."/>
            <person name="Banfield J.F."/>
        </authorList>
    </citation>
    <scope>NUCLEOTIDE SEQUENCE [LARGE SCALE GENOMIC DNA]</scope>
</reference>
<dbReference type="GO" id="GO:0004749">
    <property type="term" value="F:ribose phosphate diphosphokinase activity"/>
    <property type="evidence" value="ECO:0007669"/>
    <property type="project" value="UniProtKB-EC"/>
</dbReference>
<dbReference type="SUPFAM" id="SSF53271">
    <property type="entry name" value="PRTase-like"/>
    <property type="match status" value="2"/>
</dbReference>
<dbReference type="PANTHER" id="PTHR10210">
    <property type="entry name" value="RIBOSE-PHOSPHATE DIPHOSPHOKINASE FAMILY MEMBER"/>
    <property type="match status" value="1"/>
</dbReference>
<dbReference type="InterPro" id="IPR005946">
    <property type="entry name" value="Rib-P_diPkinase"/>
</dbReference>
<protein>
    <recommendedName>
        <fullName evidence="1">ribose-phosphate diphosphokinase</fullName>
        <ecNumber evidence="1">2.7.6.1</ecNumber>
    </recommendedName>
</protein>
<dbReference type="GO" id="GO:0006015">
    <property type="term" value="P:5-phosphoribose 1-diphosphate biosynthetic process"/>
    <property type="evidence" value="ECO:0007669"/>
    <property type="project" value="TreeGrafter"/>
</dbReference>
<organism evidence="9 10">
    <name type="scientific">Candidatus Daviesbacteria bacterium GW2011_GWA1_36_8</name>
    <dbReference type="NCBI Taxonomy" id="1618417"/>
    <lineage>
        <taxon>Bacteria</taxon>
        <taxon>Candidatus Daviesiibacteriota</taxon>
    </lineage>
</organism>
<dbReference type="Pfam" id="PF13793">
    <property type="entry name" value="Pribosyltran_N"/>
    <property type="match status" value="1"/>
</dbReference>
<name>A0A0G0F9N1_9BACT</name>
<evidence type="ECO:0000256" key="7">
    <source>
        <dbReference type="ARBA" id="ARBA00049535"/>
    </source>
</evidence>
<dbReference type="InterPro" id="IPR000836">
    <property type="entry name" value="PRTase_dom"/>
</dbReference>
<dbReference type="GO" id="GO:0000287">
    <property type="term" value="F:magnesium ion binding"/>
    <property type="evidence" value="ECO:0007669"/>
    <property type="project" value="InterPro"/>
</dbReference>
<dbReference type="Pfam" id="PF14572">
    <property type="entry name" value="Pribosyl_synth"/>
    <property type="match status" value="1"/>
</dbReference>
<dbReference type="CDD" id="cd06223">
    <property type="entry name" value="PRTases_typeI"/>
    <property type="match status" value="1"/>
</dbReference>
<evidence type="ECO:0000313" key="10">
    <source>
        <dbReference type="Proteomes" id="UP000034448"/>
    </source>
</evidence>
<keyword evidence="2" id="KW-0808">Transferase</keyword>
<dbReference type="GO" id="GO:0005524">
    <property type="term" value="F:ATP binding"/>
    <property type="evidence" value="ECO:0007669"/>
    <property type="project" value="UniProtKB-KW"/>
</dbReference>
<comment type="caution">
    <text evidence="9">The sequence shown here is derived from an EMBL/GenBank/DDBJ whole genome shotgun (WGS) entry which is preliminary data.</text>
</comment>
<dbReference type="GO" id="GO:0005737">
    <property type="term" value="C:cytoplasm"/>
    <property type="evidence" value="ECO:0007669"/>
    <property type="project" value="TreeGrafter"/>
</dbReference>
<gene>
    <name evidence="9" type="ORF">US28_C0009G0012</name>
</gene>
<dbReference type="NCBIfam" id="TIGR01251">
    <property type="entry name" value="ribP_PPkin"/>
    <property type="match status" value="1"/>
</dbReference>
<evidence type="ECO:0000259" key="8">
    <source>
        <dbReference type="Pfam" id="PF13793"/>
    </source>
</evidence>
<evidence type="ECO:0000256" key="6">
    <source>
        <dbReference type="ARBA" id="ARBA00022840"/>
    </source>
</evidence>
<dbReference type="GO" id="GO:0002189">
    <property type="term" value="C:ribose phosphate diphosphokinase complex"/>
    <property type="evidence" value="ECO:0007669"/>
    <property type="project" value="TreeGrafter"/>
</dbReference>
<dbReference type="InterPro" id="IPR029099">
    <property type="entry name" value="Pribosyltran_N"/>
</dbReference>
<keyword evidence="6" id="KW-0067">ATP-binding</keyword>
<dbReference type="InterPro" id="IPR029057">
    <property type="entry name" value="PRTase-like"/>
</dbReference>
<dbReference type="AlphaFoldDB" id="A0A0G0F9N1"/>
<dbReference type="GO" id="GO:0006164">
    <property type="term" value="P:purine nucleotide biosynthetic process"/>
    <property type="evidence" value="ECO:0007669"/>
    <property type="project" value="TreeGrafter"/>
</dbReference>
<dbReference type="SMART" id="SM01400">
    <property type="entry name" value="Pribosyltran_N"/>
    <property type="match status" value="1"/>
</dbReference>
<proteinExistence type="predicted"/>
<dbReference type="PANTHER" id="PTHR10210:SF32">
    <property type="entry name" value="RIBOSE-PHOSPHATE PYROPHOSPHOKINASE 2"/>
    <property type="match status" value="1"/>
</dbReference>
<evidence type="ECO:0000256" key="1">
    <source>
        <dbReference type="ARBA" id="ARBA00013247"/>
    </source>
</evidence>
<sequence length="321" mass="36019">MVIFPFKQYKYLVKYLKDLPESRLGDFSAGRFPNLELFVKVDTSVEDKDCLILGTIAPPDEQLLAFLLLAHTLKKEGASKVSVILPYLAYARQDKEKKGESLAAACVGALMRSSYISEIITIDLHSHKAESLFSIPIYDLSPAKLFAKEIKKLKLKNPTFVAPDEGAMERTRKVIEEYGGEVEIAFMKKERTPGGISSILYGQVSKNVVVIDDILDTGGTLVECSRVLKSAGAKNIYIFVTHGQFSGSSWKQLFNLNVKKIYCTDSIPTVYSLNLKEIEVISVGPLLIEYSHHLKKIRKEIKRVYREAKKVEIAEPEEPLL</sequence>
<keyword evidence="5 9" id="KW-0418">Kinase</keyword>
<evidence type="ECO:0000313" key="9">
    <source>
        <dbReference type="EMBL" id="KKQ15833.1"/>
    </source>
</evidence>
<keyword evidence="4" id="KW-0547">Nucleotide-binding</keyword>
<evidence type="ECO:0000256" key="4">
    <source>
        <dbReference type="ARBA" id="ARBA00022741"/>
    </source>
</evidence>
<dbReference type="EC" id="2.7.6.1" evidence="1"/>
<feature type="domain" description="Ribose-phosphate pyrophosphokinase N-terminal" evidence="8">
    <location>
        <begin position="1"/>
        <end position="112"/>
    </location>
</feature>